<dbReference type="AlphaFoldDB" id="A0A0C9VHA3"/>
<dbReference type="GO" id="GO:0004197">
    <property type="term" value="F:cysteine-type endopeptidase activity"/>
    <property type="evidence" value="ECO:0007669"/>
    <property type="project" value="InterPro"/>
</dbReference>
<protein>
    <recommendedName>
        <fullName evidence="4">Separase</fullName>
    </recommendedName>
</protein>
<dbReference type="InterPro" id="IPR011990">
    <property type="entry name" value="TPR-like_helical_dom_sf"/>
</dbReference>
<accession>A0A0C9VHA3</accession>
<dbReference type="PANTHER" id="PTHR12792:SF0">
    <property type="entry name" value="SEPARIN"/>
    <property type="match status" value="1"/>
</dbReference>
<evidence type="ECO:0000313" key="3">
    <source>
        <dbReference type="Proteomes" id="UP000054279"/>
    </source>
</evidence>
<evidence type="ECO:0008006" key="4">
    <source>
        <dbReference type="Google" id="ProtNLM"/>
    </source>
</evidence>
<dbReference type="GO" id="GO:0005737">
    <property type="term" value="C:cytoplasm"/>
    <property type="evidence" value="ECO:0007669"/>
    <property type="project" value="TreeGrafter"/>
</dbReference>
<dbReference type="GO" id="GO:0005634">
    <property type="term" value="C:nucleus"/>
    <property type="evidence" value="ECO:0007669"/>
    <property type="project" value="InterPro"/>
</dbReference>
<reference evidence="2 3" key="1">
    <citation type="submission" date="2014-06" db="EMBL/GenBank/DDBJ databases">
        <title>Evolutionary Origins and Diversification of the Mycorrhizal Mutualists.</title>
        <authorList>
            <consortium name="DOE Joint Genome Institute"/>
            <consortium name="Mycorrhizal Genomics Consortium"/>
            <person name="Kohler A."/>
            <person name="Kuo A."/>
            <person name="Nagy L.G."/>
            <person name="Floudas D."/>
            <person name="Copeland A."/>
            <person name="Barry K.W."/>
            <person name="Cichocki N."/>
            <person name="Veneault-Fourrey C."/>
            <person name="LaButti K."/>
            <person name="Lindquist E.A."/>
            <person name="Lipzen A."/>
            <person name="Lundell T."/>
            <person name="Morin E."/>
            <person name="Murat C."/>
            <person name="Riley R."/>
            <person name="Ohm R."/>
            <person name="Sun H."/>
            <person name="Tunlid A."/>
            <person name="Henrissat B."/>
            <person name="Grigoriev I.V."/>
            <person name="Hibbett D.S."/>
            <person name="Martin F."/>
        </authorList>
    </citation>
    <scope>NUCLEOTIDE SEQUENCE [LARGE SCALE GENOMIC DNA]</scope>
    <source>
        <strain evidence="2 3">SS14</strain>
    </source>
</reference>
<dbReference type="PANTHER" id="PTHR12792">
    <property type="entry name" value="EXTRA SPINDLE POLES 1-RELATED"/>
    <property type="match status" value="1"/>
</dbReference>
<dbReference type="Gene3D" id="1.25.40.10">
    <property type="entry name" value="Tetratricopeptide repeat domain"/>
    <property type="match status" value="1"/>
</dbReference>
<sequence length="1245" mass="139147">MASTRTRAVSSSTKLKTQEASFNFDDLSDPNKYNEELVQRLAIALNLSDYLIPSKPVLKEKSKATLQAKDSSSRRKLAMTAANGASNNLTKLMKSSWRARDQASMNGISTEKVYFIALSFRLAIHALRDTPLQSIDVERSASSFIGKLVALQIYDLALEMLADQKPFILHHYYEISEEPTLRKISAKRPILRDLSFYLHLIRYPFSSPTEEPLLGIISASIAYALVSLAALISIRPEEPECTDQLLSALEAEDSVHGWRLYLSTEQADSLLFRSHRCIATSFSPSNTSARSLFRLRSWAIGCLVKRSKPATELIWSDATQCVASYHKAATHGQHVPNDAVHFFDSLIKAIEPHPEAKEMLASPLFHEFCETVLVLAEKGDNTDYVQHISRFIKVDVKQSETSPEIGQDNNMRLQLLTVFSHAAKLLEKESEPSEGDKVQDVISQAMKGLGRLANAFDDPISDTRLMRSLERLRRLCITTLESEKPCSTPLRGPLIEFLDHLTVVMLKSLTTENITMEFIACMVSTLCTLSRAQFSSVNYEAQTIAFELLQRGSVLLPSQESSHSLSDTEFLILIKALNVLATNFWAHGRTLYERDNHSMAIRFLMPACELTARLCAADRDETLPSEFKEALATSRERLTRRWQVLADAYIRIGDRKLAYNAFVQTVKTFPSETICGLASSLHPTKILAEPPRNQLSYSIRQLTRLSTFELRMGTNSSLYHLLVRSGAPLEFIGLVIEQQLATLEESWLKTPTQAVVASLFQDALNIYDSQNFPVRRVRVLLQQLEFYFHIDVPNFNASTTVENVLSLLSSNTSGKDHALSHFRRQYEAMAHLWMALHSYRQADSTESGMKPVSSQAAIACKLLNELFPTPTVTSLAQLSPKQTPPLPRVRTLRSSPRKRTTKAPPVTPKPRRKVVDTPPRMAQIKMSAHSKPTPPQSAPVELDPALGKLIGVVSQLLGLLGDIPLRIQFLNLMQKTAQFASQPSTDEFIYATIAAAAEYLELGKVRRALTIYETALPALEKVSEDVKVNFMLNHSEALAIRGKLVKSVQLYEEARELADSIVYPPGQSMIGRIQAKIRSLEMSACAAKTFSVIQTARNDTHRSLASLKRCLRLWNKAYDALTHLLPNQSGESNPLDMASLAAALPALDSEEMRKTQNPPTPDGLHLRIADGLVNCLFDIAEVYLHLGSGRDSEYFLQRARELAQSLSSPVLVIRALAKLTELQLYRGHVQEVVANFELAENYLKD</sequence>
<dbReference type="GO" id="GO:0051307">
    <property type="term" value="P:meiotic chromosome separation"/>
    <property type="evidence" value="ECO:0007669"/>
    <property type="project" value="TreeGrafter"/>
</dbReference>
<name>A0A0C9VHA3_SPHS4</name>
<feature type="region of interest" description="Disordered" evidence="1">
    <location>
        <begin position="874"/>
        <end position="917"/>
    </location>
</feature>
<gene>
    <name evidence="2" type="ORF">M422DRAFT_260543</name>
</gene>
<dbReference type="SUPFAM" id="SSF48452">
    <property type="entry name" value="TPR-like"/>
    <property type="match status" value="1"/>
</dbReference>
<evidence type="ECO:0000313" key="2">
    <source>
        <dbReference type="EMBL" id="KIJ36920.1"/>
    </source>
</evidence>
<dbReference type="GO" id="GO:0044732">
    <property type="term" value="C:mitotic spindle pole body"/>
    <property type="evidence" value="ECO:0007669"/>
    <property type="project" value="TreeGrafter"/>
</dbReference>
<organism evidence="2 3">
    <name type="scientific">Sphaerobolus stellatus (strain SS14)</name>
    <dbReference type="NCBI Taxonomy" id="990650"/>
    <lineage>
        <taxon>Eukaryota</taxon>
        <taxon>Fungi</taxon>
        <taxon>Dikarya</taxon>
        <taxon>Basidiomycota</taxon>
        <taxon>Agaricomycotina</taxon>
        <taxon>Agaricomycetes</taxon>
        <taxon>Phallomycetidae</taxon>
        <taxon>Geastrales</taxon>
        <taxon>Sphaerobolaceae</taxon>
        <taxon>Sphaerobolus</taxon>
    </lineage>
</organism>
<dbReference type="GO" id="GO:0006508">
    <property type="term" value="P:proteolysis"/>
    <property type="evidence" value="ECO:0007669"/>
    <property type="project" value="InterPro"/>
</dbReference>
<dbReference type="InterPro" id="IPR005314">
    <property type="entry name" value="Peptidase_C50"/>
</dbReference>
<dbReference type="EMBL" id="KN837173">
    <property type="protein sequence ID" value="KIJ36920.1"/>
    <property type="molecule type" value="Genomic_DNA"/>
</dbReference>
<feature type="non-terminal residue" evidence="2">
    <location>
        <position position="1245"/>
    </location>
</feature>
<dbReference type="OrthoDB" id="3256368at2759"/>
<keyword evidence="3" id="KW-1185">Reference proteome</keyword>
<dbReference type="HOGENOM" id="CLU_267549_0_0_1"/>
<proteinExistence type="predicted"/>
<dbReference type="Proteomes" id="UP000054279">
    <property type="component" value="Unassembled WGS sequence"/>
</dbReference>
<dbReference type="GO" id="GO:0072686">
    <property type="term" value="C:mitotic spindle"/>
    <property type="evidence" value="ECO:0007669"/>
    <property type="project" value="TreeGrafter"/>
</dbReference>
<evidence type="ECO:0000256" key="1">
    <source>
        <dbReference type="SAM" id="MobiDB-lite"/>
    </source>
</evidence>